<dbReference type="GO" id="GO:0006085">
    <property type="term" value="P:acetyl-CoA biosynthetic process"/>
    <property type="evidence" value="ECO:0007669"/>
    <property type="project" value="UniProtKB-UniRule"/>
</dbReference>
<accession>A0A0D6JK86</accession>
<keyword evidence="2 9" id="KW-0963">Cytoplasm</keyword>
<keyword evidence="12" id="KW-1185">Reference proteome</keyword>
<proteinExistence type="inferred from homology"/>
<dbReference type="InterPro" id="IPR023865">
    <property type="entry name" value="Aliphatic_acid_kinase_CS"/>
</dbReference>
<comment type="similarity">
    <text evidence="1 9 10">Belongs to the acetokinase family.</text>
</comment>
<dbReference type="SUPFAM" id="SSF53067">
    <property type="entry name" value="Actin-like ATPase domain"/>
    <property type="match status" value="2"/>
</dbReference>
<feature type="binding site" evidence="9">
    <location>
        <position position="9"/>
    </location>
    <ligand>
        <name>Mg(2+)</name>
        <dbReference type="ChEBI" id="CHEBI:18420"/>
    </ligand>
</feature>
<evidence type="ECO:0000256" key="10">
    <source>
        <dbReference type="RuleBase" id="RU003835"/>
    </source>
</evidence>
<sequence>MSETILVVNAGSSSIKFQLFAIRKGSDLERSLKGQIEGIGTHPYLIAKNPKGEVVIDETWPAPEVDDVPAALDKVIDFLRSHVGKLPIGIGHRVVHGGPRFSEPVIVSAAVVDQLLEYVPLAPLHQPNNLRPIRVVLERQPHLMQVACFDTAFHRGHPEVADRYALPEAYYAAGIRRYGFHGLSYEYISGRLREQAPELAKGRVIVAHLGSGASMCALVNGKSVESTMGFTALDGLPMGTRPGQLDAGIVLYLLGEKKVSAKEVEHLFYHDCGLKGLSGLSNDVRDLLASPDPRAKLALDYFAYRIALFTGQLAAAMEGLDAFVFTAGIGENAPAIRAAVASKLNWLGFKLSSKANEKSDLVISRKRSRVVGLVIPTDEELMIARHTLGALHEHAAAA</sequence>
<dbReference type="InterPro" id="IPR000890">
    <property type="entry name" value="Aliphatic_acid_kin_short-chain"/>
</dbReference>
<keyword evidence="7 9" id="KW-0067">ATP-binding</keyword>
<keyword evidence="3 9" id="KW-0808">Transferase</keyword>
<evidence type="ECO:0000256" key="4">
    <source>
        <dbReference type="ARBA" id="ARBA00022723"/>
    </source>
</evidence>
<dbReference type="InterPro" id="IPR043129">
    <property type="entry name" value="ATPase_NBD"/>
</dbReference>
<dbReference type="PROSITE" id="PS01076">
    <property type="entry name" value="ACETATE_KINASE_2"/>
    <property type="match status" value="1"/>
</dbReference>
<feature type="active site" description="Proton donor/acceptor" evidence="9">
    <location>
        <position position="150"/>
    </location>
</feature>
<comment type="pathway">
    <text evidence="9">Metabolic intermediate biosynthesis; acetyl-CoA biosynthesis; acetyl-CoA from acetate: step 1/2.</text>
</comment>
<name>A0A0D6JK86_9HYPH</name>
<dbReference type="PROSITE" id="PS01075">
    <property type="entry name" value="ACETATE_KINASE_1"/>
    <property type="match status" value="1"/>
</dbReference>
<evidence type="ECO:0000313" key="12">
    <source>
        <dbReference type="Proteomes" id="UP000033187"/>
    </source>
</evidence>
<dbReference type="PANTHER" id="PTHR21060:SF21">
    <property type="entry name" value="ACETATE KINASE"/>
    <property type="match status" value="1"/>
</dbReference>
<feature type="binding site" evidence="9">
    <location>
        <position position="93"/>
    </location>
    <ligand>
        <name>substrate</name>
    </ligand>
</feature>
<keyword evidence="5 9" id="KW-0547">Nucleotide-binding</keyword>
<dbReference type="GO" id="GO:0005524">
    <property type="term" value="F:ATP binding"/>
    <property type="evidence" value="ECO:0007669"/>
    <property type="project" value="UniProtKB-KW"/>
</dbReference>
<dbReference type="HAMAP" id="MF_00020">
    <property type="entry name" value="Acetate_kinase"/>
    <property type="match status" value="1"/>
</dbReference>
<dbReference type="GO" id="GO:0000287">
    <property type="term" value="F:magnesium ion binding"/>
    <property type="evidence" value="ECO:0007669"/>
    <property type="project" value="UniProtKB-UniRule"/>
</dbReference>
<evidence type="ECO:0000256" key="5">
    <source>
        <dbReference type="ARBA" id="ARBA00022741"/>
    </source>
</evidence>
<dbReference type="RefSeq" id="WP_046479448.1">
    <property type="nucleotide sequence ID" value="NZ_LN829118.1"/>
</dbReference>
<feature type="binding site" evidence="9">
    <location>
        <position position="16"/>
    </location>
    <ligand>
        <name>ATP</name>
        <dbReference type="ChEBI" id="CHEBI:30616"/>
    </ligand>
</feature>
<feature type="site" description="Transition state stabilizer" evidence="9">
    <location>
        <position position="181"/>
    </location>
</feature>
<feature type="binding site" evidence="9">
    <location>
        <begin position="328"/>
        <end position="332"/>
    </location>
    <ligand>
        <name>ATP</name>
        <dbReference type="ChEBI" id="CHEBI:30616"/>
    </ligand>
</feature>
<gene>
    <name evidence="9 11" type="primary">ackA</name>
    <name evidence="11" type="ORF">YBN1229_v1_3811</name>
</gene>
<dbReference type="Gene3D" id="3.30.420.40">
    <property type="match status" value="2"/>
</dbReference>
<comment type="catalytic activity">
    <reaction evidence="9">
        <text>acetate + ATP = acetyl phosphate + ADP</text>
        <dbReference type="Rhea" id="RHEA:11352"/>
        <dbReference type="ChEBI" id="CHEBI:22191"/>
        <dbReference type="ChEBI" id="CHEBI:30089"/>
        <dbReference type="ChEBI" id="CHEBI:30616"/>
        <dbReference type="ChEBI" id="CHEBI:456216"/>
        <dbReference type="EC" id="2.7.2.1"/>
    </reaction>
</comment>
<dbReference type="GO" id="GO:0008776">
    <property type="term" value="F:acetate kinase activity"/>
    <property type="evidence" value="ECO:0007669"/>
    <property type="project" value="UniProtKB-UniRule"/>
</dbReference>
<dbReference type="GO" id="GO:0006083">
    <property type="term" value="P:acetate metabolic process"/>
    <property type="evidence" value="ECO:0007669"/>
    <property type="project" value="TreeGrafter"/>
</dbReference>
<dbReference type="OrthoDB" id="9802453at2"/>
<reference evidence="12" key="1">
    <citation type="submission" date="2015-02" db="EMBL/GenBank/DDBJ databases">
        <authorList>
            <person name="Chooi Y.-H."/>
        </authorList>
    </citation>
    <scope>NUCLEOTIDE SEQUENCE [LARGE SCALE GENOMIC DNA]</scope>
    <source>
        <strain evidence="12">strain Y</strain>
    </source>
</reference>
<feature type="site" description="Transition state stabilizer" evidence="9">
    <location>
        <position position="241"/>
    </location>
</feature>
<organism evidence="11 12">
    <name type="scientific">Candidatus Filomicrobium marinum</name>
    <dbReference type="NCBI Taxonomy" id="1608628"/>
    <lineage>
        <taxon>Bacteria</taxon>
        <taxon>Pseudomonadati</taxon>
        <taxon>Pseudomonadota</taxon>
        <taxon>Alphaproteobacteria</taxon>
        <taxon>Hyphomicrobiales</taxon>
        <taxon>Hyphomicrobiaceae</taxon>
        <taxon>Filomicrobium</taxon>
    </lineage>
</organism>
<evidence type="ECO:0000256" key="2">
    <source>
        <dbReference type="ARBA" id="ARBA00022490"/>
    </source>
</evidence>
<feature type="binding site" evidence="9">
    <location>
        <begin position="283"/>
        <end position="285"/>
    </location>
    <ligand>
        <name>ATP</name>
        <dbReference type="ChEBI" id="CHEBI:30616"/>
    </ligand>
</feature>
<keyword evidence="4 9" id="KW-0479">Metal-binding</keyword>
<evidence type="ECO:0000256" key="3">
    <source>
        <dbReference type="ARBA" id="ARBA00022679"/>
    </source>
</evidence>
<keyword evidence="8 9" id="KW-0460">Magnesium</keyword>
<dbReference type="PANTHER" id="PTHR21060">
    <property type="entry name" value="ACETATE KINASE"/>
    <property type="match status" value="1"/>
</dbReference>
<evidence type="ECO:0000256" key="7">
    <source>
        <dbReference type="ARBA" id="ARBA00022840"/>
    </source>
</evidence>
<dbReference type="EMBL" id="LN829119">
    <property type="protein sequence ID" value="CPR22378.1"/>
    <property type="molecule type" value="Genomic_DNA"/>
</dbReference>
<dbReference type="GO" id="GO:0005829">
    <property type="term" value="C:cytosol"/>
    <property type="evidence" value="ECO:0007669"/>
    <property type="project" value="TreeGrafter"/>
</dbReference>
<protein>
    <recommendedName>
        <fullName evidence="9">Acetate kinase</fullName>
        <ecNumber evidence="9">2.7.2.1</ecNumber>
    </recommendedName>
    <alternativeName>
        <fullName evidence="9">Acetokinase</fullName>
    </alternativeName>
</protein>
<comment type="subcellular location">
    <subcellularLocation>
        <location evidence="9">Cytoplasm</location>
    </subcellularLocation>
</comment>
<comment type="subunit">
    <text evidence="9">Homodimer.</text>
</comment>
<dbReference type="NCBIfam" id="TIGR00016">
    <property type="entry name" value="ackA"/>
    <property type="match status" value="1"/>
</dbReference>
<dbReference type="AlphaFoldDB" id="A0A0D6JK86"/>
<dbReference type="InterPro" id="IPR004372">
    <property type="entry name" value="Ac/propionate_kinase"/>
</dbReference>
<dbReference type="KEGG" id="fiy:BN1229_v1_3811"/>
<feature type="binding site" evidence="9">
    <location>
        <position position="379"/>
    </location>
    <ligand>
        <name>Mg(2+)</name>
        <dbReference type="ChEBI" id="CHEBI:18420"/>
    </ligand>
</feature>
<comment type="function">
    <text evidence="9">Catalyzes the formation of acetyl phosphate from acetate and ATP. Can also catalyze the reverse reaction.</text>
</comment>
<feature type="binding site" evidence="9">
    <location>
        <begin position="208"/>
        <end position="212"/>
    </location>
    <ligand>
        <name>ATP</name>
        <dbReference type="ChEBI" id="CHEBI:30616"/>
    </ligand>
</feature>
<dbReference type="Proteomes" id="UP000033187">
    <property type="component" value="Chromosome 1"/>
</dbReference>
<evidence type="ECO:0000256" key="1">
    <source>
        <dbReference type="ARBA" id="ARBA00008748"/>
    </source>
</evidence>
<evidence type="ECO:0000256" key="9">
    <source>
        <dbReference type="HAMAP-Rule" id="MF_00020"/>
    </source>
</evidence>
<dbReference type="PIRSF" id="PIRSF000722">
    <property type="entry name" value="Acetate_prop_kin"/>
    <property type="match status" value="1"/>
</dbReference>
<dbReference type="Pfam" id="PF00871">
    <property type="entry name" value="Acetate_kinase"/>
    <property type="match status" value="1"/>
</dbReference>
<dbReference type="KEGG" id="fil:BN1229_v1_3821"/>
<keyword evidence="6 9" id="KW-0418">Kinase</keyword>
<dbReference type="PRINTS" id="PR00471">
    <property type="entry name" value="ACETATEKNASE"/>
</dbReference>
<dbReference type="UniPathway" id="UPA00340">
    <property type="reaction ID" value="UER00458"/>
</dbReference>
<comment type="cofactor">
    <cofactor evidence="9">
        <name>Mg(2+)</name>
        <dbReference type="ChEBI" id="CHEBI:18420"/>
    </cofactor>
    <cofactor evidence="9">
        <name>Mn(2+)</name>
        <dbReference type="ChEBI" id="CHEBI:29035"/>
    </cofactor>
    <text evidence="9">Mg(2+). Can also accept Mn(2+).</text>
</comment>
<evidence type="ECO:0000313" key="11">
    <source>
        <dbReference type="EMBL" id="CPR22378.1"/>
    </source>
</evidence>
<dbReference type="EC" id="2.7.2.1" evidence="9"/>
<evidence type="ECO:0000256" key="8">
    <source>
        <dbReference type="ARBA" id="ARBA00022842"/>
    </source>
</evidence>
<evidence type="ECO:0000256" key="6">
    <source>
        <dbReference type="ARBA" id="ARBA00022777"/>
    </source>
</evidence>